<protein>
    <recommendedName>
        <fullName evidence="4">DUF4219 domain-containing protein</fullName>
    </recommendedName>
</protein>
<evidence type="ECO:0000313" key="1">
    <source>
        <dbReference type="EMBL" id="KAF5761685.1"/>
    </source>
</evidence>
<accession>A0A251S2G4</accession>
<sequence length="159" mass="18310">MAEPSSAIQAQPTPIPIFKGDGYEYWSIRMKTIIRSRDLWDLVEMGVDNSEKDQTHLKAAVKKDVHAMAIIQQAVHNQLFSRIAVASSVKDIWDILRMEFQGYDQVKAIKLQGLRRDFENLTMNEGELIGDYFSRIRLLLARSAPMGKLFRIRLLSKRC</sequence>
<reference evidence="1 3" key="1">
    <citation type="journal article" date="2017" name="Nature">
        <title>The sunflower genome provides insights into oil metabolism, flowering and Asterid evolution.</title>
        <authorList>
            <person name="Badouin H."/>
            <person name="Gouzy J."/>
            <person name="Grassa C.J."/>
            <person name="Murat F."/>
            <person name="Staton S.E."/>
            <person name="Cottret L."/>
            <person name="Lelandais-Briere C."/>
            <person name="Owens G.L."/>
            <person name="Carrere S."/>
            <person name="Mayjonade B."/>
            <person name="Legrand L."/>
            <person name="Gill N."/>
            <person name="Kane N.C."/>
            <person name="Bowers J.E."/>
            <person name="Hubner S."/>
            <person name="Bellec A."/>
            <person name="Berard A."/>
            <person name="Berges H."/>
            <person name="Blanchet N."/>
            <person name="Boniface M.C."/>
            <person name="Brunel D."/>
            <person name="Catrice O."/>
            <person name="Chaidir N."/>
            <person name="Claudel C."/>
            <person name="Donnadieu C."/>
            <person name="Faraut T."/>
            <person name="Fievet G."/>
            <person name="Helmstetter N."/>
            <person name="King M."/>
            <person name="Knapp S.J."/>
            <person name="Lai Z."/>
            <person name="Le Paslier M.C."/>
            <person name="Lippi Y."/>
            <person name="Lorenzon L."/>
            <person name="Mandel J.R."/>
            <person name="Marage G."/>
            <person name="Marchand G."/>
            <person name="Marquand E."/>
            <person name="Bret-Mestries E."/>
            <person name="Morien E."/>
            <person name="Nambeesan S."/>
            <person name="Nguyen T."/>
            <person name="Pegot-Espagnet P."/>
            <person name="Pouilly N."/>
            <person name="Raftis F."/>
            <person name="Sallet E."/>
            <person name="Schiex T."/>
            <person name="Thomas J."/>
            <person name="Vandecasteele C."/>
            <person name="Vares D."/>
            <person name="Vear F."/>
            <person name="Vautrin S."/>
            <person name="Crespi M."/>
            <person name="Mangin B."/>
            <person name="Burke J.M."/>
            <person name="Salse J."/>
            <person name="Munos S."/>
            <person name="Vincourt P."/>
            <person name="Rieseberg L.H."/>
            <person name="Langlade N.B."/>
        </authorList>
    </citation>
    <scope>NUCLEOTIDE SEQUENCE [LARGE SCALE GENOMIC DNA]</scope>
    <source>
        <strain evidence="3">cv. SF193</strain>
        <tissue evidence="1">Leaves</tissue>
    </source>
</reference>
<dbReference type="Pfam" id="PF14223">
    <property type="entry name" value="Retrotran_gag_2"/>
    <property type="match status" value="1"/>
</dbReference>
<dbReference type="PANTHER" id="PTHR35317:SF35">
    <property type="entry name" value="DUF4219 DOMAIN-CONTAINING PROTEIN"/>
    <property type="match status" value="1"/>
</dbReference>
<dbReference type="EMBL" id="CM007905">
    <property type="protein sequence ID" value="OTF92729.1"/>
    <property type="molecule type" value="Genomic_DNA"/>
</dbReference>
<proteinExistence type="predicted"/>
<name>A0A251S2G4_HELAN</name>
<evidence type="ECO:0000313" key="3">
    <source>
        <dbReference type="Proteomes" id="UP000215914"/>
    </source>
</evidence>
<organism evidence="2 3">
    <name type="scientific">Helianthus annuus</name>
    <name type="common">Common sunflower</name>
    <dbReference type="NCBI Taxonomy" id="4232"/>
    <lineage>
        <taxon>Eukaryota</taxon>
        <taxon>Viridiplantae</taxon>
        <taxon>Streptophyta</taxon>
        <taxon>Embryophyta</taxon>
        <taxon>Tracheophyta</taxon>
        <taxon>Spermatophyta</taxon>
        <taxon>Magnoliopsida</taxon>
        <taxon>eudicotyledons</taxon>
        <taxon>Gunneridae</taxon>
        <taxon>Pentapetalae</taxon>
        <taxon>asterids</taxon>
        <taxon>campanulids</taxon>
        <taxon>Asterales</taxon>
        <taxon>Asteraceae</taxon>
        <taxon>Asteroideae</taxon>
        <taxon>Heliantheae alliance</taxon>
        <taxon>Heliantheae</taxon>
        <taxon>Helianthus</taxon>
    </lineage>
</organism>
<evidence type="ECO:0008006" key="4">
    <source>
        <dbReference type="Google" id="ProtNLM"/>
    </source>
</evidence>
<reference evidence="2" key="2">
    <citation type="submission" date="2017-02" db="EMBL/GenBank/DDBJ databases">
        <title>Sunflower complete genome.</title>
        <authorList>
            <person name="Langlade N."/>
            <person name="Munos S."/>
        </authorList>
    </citation>
    <scope>NUCLEOTIDE SEQUENCE [LARGE SCALE GENOMIC DNA]</scope>
    <source>
        <tissue evidence="2">Leaves</tissue>
    </source>
</reference>
<keyword evidence="3" id="KW-1185">Reference proteome</keyword>
<reference evidence="1" key="3">
    <citation type="submission" date="2020-06" db="EMBL/GenBank/DDBJ databases">
        <title>Helianthus annuus Genome sequencing and assembly Release 2.</title>
        <authorList>
            <person name="Gouzy J."/>
            <person name="Langlade N."/>
            <person name="Munos S."/>
        </authorList>
    </citation>
    <scope>NUCLEOTIDE SEQUENCE</scope>
    <source>
        <tissue evidence="1">Leaves</tissue>
    </source>
</reference>
<evidence type="ECO:0000313" key="2">
    <source>
        <dbReference type="EMBL" id="OTF92729.1"/>
    </source>
</evidence>
<dbReference type="InParanoid" id="A0A251S2G4"/>
<gene>
    <name evidence="2" type="ORF">HannXRQ_Chr16g0525091</name>
    <name evidence="1" type="ORF">HanXRQr2_Chr16g0767921</name>
</gene>
<dbReference type="Gramene" id="mRNA:HanXRQr2_Chr16g0767921">
    <property type="protein sequence ID" value="CDS:HanXRQr2_Chr16g0767921.1"/>
    <property type="gene ID" value="HanXRQr2_Chr16g0767921"/>
</dbReference>
<dbReference type="OMA" id="ANTAHEA"/>
<dbReference type="EMBL" id="MNCJ02000331">
    <property type="protein sequence ID" value="KAF5761685.1"/>
    <property type="molecule type" value="Genomic_DNA"/>
</dbReference>
<dbReference type="AlphaFoldDB" id="A0A251S2G4"/>
<dbReference type="PANTHER" id="PTHR35317">
    <property type="entry name" value="OS04G0629600 PROTEIN"/>
    <property type="match status" value="1"/>
</dbReference>
<dbReference type="Proteomes" id="UP000215914">
    <property type="component" value="Chromosome 16"/>
</dbReference>